<dbReference type="GO" id="GO:0006487">
    <property type="term" value="P:protein N-linked glycosylation"/>
    <property type="evidence" value="ECO:0007669"/>
    <property type="project" value="TreeGrafter"/>
</dbReference>
<reference evidence="4 5" key="1">
    <citation type="submission" date="2016-07" db="EMBL/GenBank/DDBJ databases">
        <title>Pervasive Adenine N6-methylation of Active Genes in Fungi.</title>
        <authorList>
            <consortium name="DOE Joint Genome Institute"/>
            <person name="Mondo S.J."/>
            <person name="Dannebaum R.O."/>
            <person name="Kuo R.C."/>
            <person name="Labutti K."/>
            <person name="Haridas S."/>
            <person name="Kuo A."/>
            <person name="Salamov A."/>
            <person name="Ahrendt S.R."/>
            <person name="Lipzen A."/>
            <person name="Sullivan W."/>
            <person name="Andreopoulos W.B."/>
            <person name="Clum A."/>
            <person name="Lindquist E."/>
            <person name="Daum C."/>
            <person name="Ramamoorthy G.K."/>
            <person name="Gryganskyi A."/>
            <person name="Culley D."/>
            <person name="Magnuson J.K."/>
            <person name="James T.Y."/>
            <person name="O'Malley M.A."/>
            <person name="Stajich J.E."/>
            <person name="Spatafora J.W."/>
            <person name="Visel A."/>
            <person name="Grigoriev I.V."/>
        </authorList>
    </citation>
    <scope>NUCLEOTIDE SEQUENCE [LARGE SCALE GENOMIC DNA]</scope>
    <source>
        <strain evidence="4 5">NRRL 1336</strain>
    </source>
</reference>
<dbReference type="GO" id="GO:0000032">
    <property type="term" value="P:cell wall mannoprotein biosynthetic process"/>
    <property type="evidence" value="ECO:0007669"/>
    <property type="project" value="TreeGrafter"/>
</dbReference>
<dbReference type="GO" id="GO:0000009">
    <property type="term" value="F:alpha-1,6-mannosyltransferase activity"/>
    <property type="evidence" value="ECO:0007669"/>
    <property type="project" value="TreeGrafter"/>
</dbReference>
<dbReference type="Proteomes" id="UP000193560">
    <property type="component" value="Unassembled WGS sequence"/>
</dbReference>
<evidence type="ECO:0000313" key="4">
    <source>
        <dbReference type="EMBL" id="ORZ21618.1"/>
    </source>
</evidence>
<keyword evidence="3" id="KW-0812">Transmembrane</keyword>
<evidence type="ECO:0000256" key="2">
    <source>
        <dbReference type="SAM" id="MobiDB-lite"/>
    </source>
</evidence>
<dbReference type="Pfam" id="PF03452">
    <property type="entry name" value="Anp1"/>
    <property type="match status" value="1"/>
</dbReference>
<accession>A0A1X2ISV2</accession>
<organism evidence="4 5">
    <name type="scientific">Absidia repens</name>
    <dbReference type="NCBI Taxonomy" id="90262"/>
    <lineage>
        <taxon>Eukaryota</taxon>
        <taxon>Fungi</taxon>
        <taxon>Fungi incertae sedis</taxon>
        <taxon>Mucoromycota</taxon>
        <taxon>Mucoromycotina</taxon>
        <taxon>Mucoromycetes</taxon>
        <taxon>Mucorales</taxon>
        <taxon>Cunninghamellaceae</taxon>
        <taxon>Absidia</taxon>
    </lineage>
</organism>
<dbReference type="SUPFAM" id="SSF53448">
    <property type="entry name" value="Nucleotide-diphospho-sugar transferases"/>
    <property type="match status" value="1"/>
</dbReference>
<evidence type="ECO:0000256" key="3">
    <source>
        <dbReference type="SAM" id="Phobius"/>
    </source>
</evidence>
<dbReference type="OrthoDB" id="2405412at2759"/>
<dbReference type="PANTHER" id="PTHR43083:SF6">
    <property type="entry name" value="MANNAN POLYMERASE COMPLEXES SUBUNIT MNN9"/>
    <property type="match status" value="1"/>
</dbReference>
<dbReference type="AlphaFoldDB" id="A0A1X2ISV2"/>
<dbReference type="InterPro" id="IPR029044">
    <property type="entry name" value="Nucleotide-diphossugar_trans"/>
</dbReference>
<feature type="transmembrane region" description="Helical" evidence="3">
    <location>
        <begin position="94"/>
        <end position="110"/>
    </location>
</feature>
<dbReference type="STRING" id="90262.A0A1X2ISV2"/>
<feature type="compositionally biased region" description="Basic and acidic residues" evidence="2">
    <location>
        <begin position="34"/>
        <end position="48"/>
    </location>
</feature>
<keyword evidence="3" id="KW-0472">Membrane</keyword>
<name>A0A1X2ISV2_9FUNG</name>
<dbReference type="Gene3D" id="3.90.550.10">
    <property type="entry name" value="Spore Coat Polysaccharide Biosynthesis Protein SpsA, Chain A"/>
    <property type="match status" value="1"/>
</dbReference>
<evidence type="ECO:0000256" key="1">
    <source>
        <dbReference type="ARBA" id="ARBA00037964"/>
    </source>
</evidence>
<gene>
    <name evidence="4" type="ORF">BCR42DRAFT_488667</name>
</gene>
<protein>
    <submittedName>
        <fullName evidence="4">Anp1-domain-containing protein</fullName>
    </submittedName>
</protein>
<keyword evidence="5" id="KW-1185">Reference proteome</keyword>
<feature type="region of interest" description="Disordered" evidence="2">
    <location>
        <begin position="26"/>
        <end position="48"/>
    </location>
</feature>
<proteinExistence type="inferred from homology"/>
<dbReference type="EMBL" id="MCGE01000005">
    <property type="protein sequence ID" value="ORZ21618.1"/>
    <property type="molecule type" value="Genomic_DNA"/>
</dbReference>
<comment type="caution">
    <text evidence="4">The sequence shown here is derived from an EMBL/GenBank/DDBJ whole genome shotgun (WGS) entry which is preliminary data.</text>
</comment>
<comment type="similarity">
    <text evidence="1">Belongs to the ANP1/MMN9/VAN1 family.</text>
</comment>
<keyword evidence="3" id="KW-1133">Transmembrane helix</keyword>
<dbReference type="GO" id="GO:0000136">
    <property type="term" value="C:mannan polymerase complex"/>
    <property type="evidence" value="ECO:0007669"/>
    <property type="project" value="TreeGrafter"/>
</dbReference>
<evidence type="ECO:0000313" key="5">
    <source>
        <dbReference type="Proteomes" id="UP000193560"/>
    </source>
</evidence>
<dbReference type="PANTHER" id="PTHR43083">
    <property type="entry name" value="MANNAN POLYMERASE II"/>
    <property type="match status" value="1"/>
</dbReference>
<sequence length="419" mass="49016">MAFPFSFCFSFSSRLYRRNQSIIPHNSEMMSSNERSRGESDQVNRRHGDTNLGRVDLFLGGEDFFFCQSERASNQKNGNRWEYELGCSKSNKRLIIFAFILVLSFIYFMPNVTRRSAVSHKLQVPASYQTNEGSQFSFKNLNEDHHQAKILVLTPLKDAVPYLDRYFELLDETTYPNHLISLAFLVSDTTDNTIEELHRHADALQNRFWWKRFSDIRVFHKDFKFDLPNEQRHKYEMQPLRRSVMARSRNYLLSSALRDEFQYVAWVDVDVVKYPATIFEDLIAADEDVVVPNCLLNREDGAFYAYDKNNWQETDQSMEIQKDLDEDFVLLEGYYEFPTHRYLMVDMPTHFGKDHKVPLDGVGATFTLVKANVHREGAIFPAFPYKHQVETEGFAKMAKAMGFSVVGLPSYLIYHIENH</sequence>
<dbReference type="InterPro" id="IPR052086">
    <property type="entry name" value="Mannan_Polymerase_Subunit"/>
</dbReference>